<dbReference type="Gene3D" id="4.10.240.10">
    <property type="entry name" value="Zn(2)-C6 fungal-type DNA-binding domain"/>
    <property type="match status" value="1"/>
</dbReference>
<gene>
    <name evidence="4" type="ORF">CC86DRAFT_406762</name>
</gene>
<dbReference type="InterPro" id="IPR053175">
    <property type="entry name" value="DHMBA_Reg_Transcription_Factor"/>
</dbReference>
<accession>A0A6A6ZZK0</accession>
<dbReference type="SMART" id="SM00066">
    <property type="entry name" value="GAL4"/>
    <property type="match status" value="1"/>
</dbReference>
<feature type="domain" description="Zn(2)-C6 fungal-type" evidence="3">
    <location>
        <begin position="38"/>
        <end position="66"/>
    </location>
</feature>
<dbReference type="SUPFAM" id="SSF57701">
    <property type="entry name" value="Zn2/Cys6 DNA-binding domain"/>
    <property type="match status" value="1"/>
</dbReference>
<evidence type="ECO:0000256" key="2">
    <source>
        <dbReference type="SAM" id="MobiDB-lite"/>
    </source>
</evidence>
<dbReference type="InterPro" id="IPR001138">
    <property type="entry name" value="Zn2Cys6_DnaBD"/>
</dbReference>
<evidence type="ECO:0000259" key="3">
    <source>
        <dbReference type="PROSITE" id="PS50048"/>
    </source>
</evidence>
<dbReference type="InterPro" id="IPR036864">
    <property type="entry name" value="Zn2-C6_fun-type_DNA-bd_sf"/>
</dbReference>
<dbReference type="AlphaFoldDB" id="A0A6A6ZZK0"/>
<dbReference type="GO" id="GO:0000981">
    <property type="term" value="F:DNA-binding transcription factor activity, RNA polymerase II-specific"/>
    <property type="evidence" value="ECO:0007669"/>
    <property type="project" value="InterPro"/>
</dbReference>
<dbReference type="PANTHER" id="PTHR38791">
    <property type="entry name" value="ZN(II)2CYS6 TRANSCRIPTION FACTOR (EUROFUNG)-RELATED-RELATED"/>
    <property type="match status" value="1"/>
</dbReference>
<dbReference type="PANTHER" id="PTHR38791:SF11">
    <property type="entry name" value="ZN(II)2CYS6 TRANSCRIPTION FACTOR (EUROFUNG)"/>
    <property type="match status" value="1"/>
</dbReference>
<keyword evidence="5" id="KW-1185">Reference proteome</keyword>
<keyword evidence="1" id="KW-0539">Nucleus</keyword>
<evidence type="ECO:0000313" key="4">
    <source>
        <dbReference type="EMBL" id="KAF2826500.1"/>
    </source>
</evidence>
<dbReference type="Pfam" id="PF11951">
    <property type="entry name" value="Fungal_trans_2"/>
    <property type="match status" value="1"/>
</dbReference>
<dbReference type="CDD" id="cd00067">
    <property type="entry name" value="GAL4"/>
    <property type="match status" value="1"/>
</dbReference>
<feature type="compositionally biased region" description="Polar residues" evidence="2">
    <location>
        <begin position="17"/>
        <end position="26"/>
    </location>
</feature>
<evidence type="ECO:0000256" key="1">
    <source>
        <dbReference type="ARBA" id="ARBA00023242"/>
    </source>
</evidence>
<protein>
    <recommendedName>
        <fullName evidence="3">Zn(2)-C6 fungal-type domain-containing protein</fullName>
    </recommendedName>
</protein>
<dbReference type="Proteomes" id="UP000799424">
    <property type="component" value="Unassembled WGS sequence"/>
</dbReference>
<dbReference type="Pfam" id="PF00172">
    <property type="entry name" value="Zn_clus"/>
    <property type="match status" value="1"/>
</dbReference>
<evidence type="ECO:0000313" key="5">
    <source>
        <dbReference type="Proteomes" id="UP000799424"/>
    </source>
</evidence>
<dbReference type="PROSITE" id="PS50048">
    <property type="entry name" value="ZN2_CY6_FUNGAL_2"/>
    <property type="match status" value="1"/>
</dbReference>
<sequence length="657" mass="73998">MSSTSSPFSKRGDRPSKSNTLSNLNSPRDLAPELSDVQCYTCRKRHVKCDRILPHCAKCAKKGVTCLGYRKPLRWADGVAVRGKLKGKTQPVIDSQALSVSQSVFEERRTTLREEVAHFGFHSLDNRFSNTASTDATFLELIHYHNTVMAAGSSEIGQVPVTIRKIALISPQVAKALPRDFLNCVLGTAAVHMAERNPGNRQIQNLALEAKVFLFEGINAAFQQPQRQRADVLFACTTLMFAMDIIEHGVGRWSTHFLGALKILASSAGLEHFASYYPHLRLQLATTSQFETMHVILSPMSIEGPRQASRNGLKTICFDPGVRKSFFVASPLPLMRAVYDMAVCARNIFQGHGVPSAADIYTREWILSDILRYRPDEGAQDIQNTYYSETQMGPIELQTWKCVVSAWRSSMAIVVLRYLFFGLPYPEVSFHISRSPTPTSASQEAAQFTTFDMPDTMSQTMDETMSEYNIEENLENYLSPEGHTSDPFSRSPSPMPSPRPIEASISFDYWHRRYNIHNEATAELFQSLSAISDCEDTSYLRYAALPLMVLALISQPGSVERNLCMVLLERFKAFMADQSVTSNPIGGSALDFDIPWERLDAYSAEMERQRSEPQLHSAPEWNWWFMLKHMNLQSVWPVIAGTMHMELGAEFWAFSKF</sequence>
<dbReference type="OrthoDB" id="5386330at2759"/>
<feature type="region of interest" description="Disordered" evidence="2">
    <location>
        <begin position="1"/>
        <end position="29"/>
    </location>
</feature>
<organism evidence="4 5">
    <name type="scientific">Ophiobolus disseminans</name>
    <dbReference type="NCBI Taxonomy" id="1469910"/>
    <lineage>
        <taxon>Eukaryota</taxon>
        <taxon>Fungi</taxon>
        <taxon>Dikarya</taxon>
        <taxon>Ascomycota</taxon>
        <taxon>Pezizomycotina</taxon>
        <taxon>Dothideomycetes</taxon>
        <taxon>Pleosporomycetidae</taxon>
        <taxon>Pleosporales</taxon>
        <taxon>Pleosporineae</taxon>
        <taxon>Phaeosphaeriaceae</taxon>
        <taxon>Ophiobolus</taxon>
    </lineage>
</organism>
<proteinExistence type="predicted"/>
<dbReference type="InterPro" id="IPR021858">
    <property type="entry name" value="Fun_TF"/>
</dbReference>
<name>A0A6A6ZZK0_9PLEO</name>
<dbReference type="EMBL" id="MU006226">
    <property type="protein sequence ID" value="KAF2826500.1"/>
    <property type="molecule type" value="Genomic_DNA"/>
</dbReference>
<reference evidence="4" key="1">
    <citation type="journal article" date="2020" name="Stud. Mycol.">
        <title>101 Dothideomycetes genomes: a test case for predicting lifestyles and emergence of pathogens.</title>
        <authorList>
            <person name="Haridas S."/>
            <person name="Albert R."/>
            <person name="Binder M."/>
            <person name="Bloem J."/>
            <person name="Labutti K."/>
            <person name="Salamov A."/>
            <person name="Andreopoulos B."/>
            <person name="Baker S."/>
            <person name="Barry K."/>
            <person name="Bills G."/>
            <person name="Bluhm B."/>
            <person name="Cannon C."/>
            <person name="Castanera R."/>
            <person name="Culley D."/>
            <person name="Daum C."/>
            <person name="Ezra D."/>
            <person name="Gonzalez J."/>
            <person name="Henrissat B."/>
            <person name="Kuo A."/>
            <person name="Liang C."/>
            <person name="Lipzen A."/>
            <person name="Lutzoni F."/>
            <person name="Magnuson J."/>
            <person name="Mondo S."/>
            <person name="Nolan M."/>
            <person name="Ohm R."/>
            <person name="Pangilinan J."/>
            <person name="Park H.-J."/>
            <person name="Ramirez L."/>
            <person name="Alfaro M."/>
            <person name="Sun H."/>
            <person name="Tritt A."/>
            <person name="Yoshinaga Y."/>
            <person name="Zwiers L.-H."/>
            <person name="Turgeon B."/>
            <person name="Goodwin S."/>
            <person name="Spatafora J."/>
            <person name="Crous P."/>
            <person name="Grigoriev I."/>
        </authorList>
    </citation>
    <scope>NUCLEOTIDE SEQUENCE</scope>
    <source>
        <strain evidence="4">CBS 113818</strain>
    </source>
</reference>
<dbReference type="GO" id="GO:0008270">
    <property type="term" value="F:zinc ion binding"/>
    <property type="evidence" value="ECO:0007669"/>
    <property type="project" value="InterPro"/>
</dbReference>